<keyword evidence="2" id="KW-1185">Reference proteome</keyword>
<gene>
    <name evidence="1" type="ORF">PSON_ATCC_30995.1.T0270395</name>
</gene>
<accession>A0A8S1M062</accession>
<organism evidence="1 2">
    <name type="scientific">Paramecium sonneborni</name>
    <dbReference type="NCBI Taxonomy" id="65129"/>
    <lineage>
        <taxon>Eukaryota</taxon>
        <taxon>Sar</taxon>
        <taxon>Alveolata</taxon>
        <taxon>Ciliophora</taxon>
        <taxon>Intramacronucleata</taxon>
        <taxon>Oligohymenophorea</taxon>
        <taxon>Peniculida</taxon>
        <taxon>Parameciidae</taxon>
        <taxon>Paramecium</taxon>
    </lineage>
</organism>
<dbReference type="AlphaFoldDB" id="A0A8S1M062"/>
<proteinExistence type="predicted"/>
<reference evidence="1" key="1">
    <citation type="submission" date="2021-01" db="EMBL/GenBank/DDBJ databases">
        <authorList>
            <consortium name="Genoscope - CEA"/>
            <person name="William W."/>
        </authorList>
    </citation>
    <scope>NUCLEOTIDE SEQUENCE</scope>
</reference>
<sequence>MKDNIQVNIDTFMYFRIIWDLIQLKFFWLNRSCKGYVQSFKMTQSVKDMNMLPQDKFVANISFRIYQNVETWFRMQWKLIQIICSQQRTKHLIDELILP</sequence>
<name>A0A8S1M062_9CILI</name>
<protein>
    <submittedName>
        <fullName evidence="1">Uncharacterized protein</fullName>
    </submittedName>
</protein>
<dbReference type="Proteomes" id="UP000692954">
    <property type="component" value="Unassembled WGS sequence"/>
</dbReference>
<dbReference type="EMBL" id="CAJJDN010000027">
    <property type="protein sequence ID" value="CAD8071183.1"/>
    <property type="molecule type" value="Genomic_DNA"/>
</dbReference>
<evidence type="ECO:0000313" key="1">
    <source>
        <dbReference type="EMBL" id="CAD8071183.1"/>
    </source>
</evidence>
<evidence type="ECO:0000313" key="2">
    <source>
        <dbReference type="Proteomes" id="UP000692954"/>
    </source>
</evidence>
<comment type="caution">
    <text evidence="1">The sequence shown here is derived from an EMBL/GenBank/DDBJ whole genome shotgun (WGS) entry which is preliminary data.</text>
</comment>